<accession>A0A3S5ACS5</accession>
<organism evidence="2 3">
    <name type="scientific">Protopolystoma xenopodis</name>
    <dbReference type="NCBI Taxonomy" id="117903"/>
    <lineage>
        <taxon>Eukaryota</taxon>
        <taxon>Metazoa</taxon>
        <taxon>Spiralia</taxon>
        <taxon>Lophotrochozoa</taxon>
        <taxon>Platyhelminthes</taxon>
        <taxon>Monogenea</taxon>
        <taxon>Polyopisthocotylea</taxon>
        <taxon>Polystomatidea</taxon>
        <taxon>Polystomatidae</taxon>
        <taxon>Protopolystoma</taxon>
    </lineage>
</organism>
<reference evidence="2" key="1">
    <citation type="submission" date="2018-11" db="EMBL/GenBank/DDBJ databases">
        <authorList>
            <consortium name="Pathogen Informatics"/>
        </authorList>
    </citation>
    <scope>NUCLEOTIDE SEQUENCE</scope>
</reference>
<feature type="compositionally biased region" description="Basic and acidic residues" evidence="1">
    <location>
        <begin position="352"/>
        <end position="361"/>
    </location>
</feature>
<keyword evidence="3" id="KW-1185">Reference proteome</keyword>
<protein>
    <submittedName>
        <fullName evidence="2">Uncharacterized protein</fullName>
    </submittedName>
</protein>
<feature type="region of interest" description="Disordered" evidence="1">
    <location>
        <begin position="339"/>
        <end position="361"/>
    </location>
</feature>
<dbReference type="EMBL" id="CAAALY010032609">
    <property type="protein sequence ID" value="VEL17441.1"/>
    <property type="molecule type" value="Genomic_DNA"/>
</dbReference>
<evidence type="ECO:0000256" key="1">
    <source>
        <dbReference type="SAM" id="MobiDB-lite"/>
    </source>
</evidence>
<comment type="caution">
    <text evidence="2">The sequence shown here is derived from an EMBL/GenBank/DDBJ whole genome shotgun (WGS) entry which is preliminary data.</text>
</comment>
<dbReference type="Proteomes" id="UP000784294">
    <property type="component" value="Unassembled WGS sequence"/>
</dbReference>
<name>A0A3S5ACS5_9PLAT</name>
<evidence type="ECO:0000313" key="2">
    <source>
        <dbReference type="EMBL" id="VEL17441.1"/>
    </source>
</evidence>
<gene>
    <name evidence="2" type="ORF">PXEA_LOCUS10881</name>
</gene>
<sequence length="396" mass="42715">MYRVWFLSGHVLNDFESLPSEANIQAAGSSSQPFEEATEAVVKFTSACAELSVVSCHSASSTCQITLGFDSPLTKLGSTSLNPVVLDDRGGEEEFLTKEEESFDFLRKADKLAPSAQVHICGSQLAETVRESVFELDPPILPSLPATTQAMSQPTFAPRYASAFRVPVACATAFSQSAIPSLPITSTKAGVNTSSTFPNRALEAGEDLGHSFSSCMPSSLNRPSSYNLFAVDTTGLTGLRNNSEISTSLPMHTGIINASNNVIVNAREIKSTLADLSKVEAVELTSGDGASAFAAQSRPAGQLAMGLRRHLLVFSSLSELRLLRHWLTVQKQTCENVEQNLGKAPGKNESGGQEKENSMANSEKVREQHISYFSLAFLFEMTWIRVLLAGFPKEYS</sequence>
<proteinExistence type="predicted"/>
<evidence type="ECO:0000313" key="3">
    <source>
        <dbReference type="Proteomes" id="UP000784294"/>
    </source>
</evidence>
<dbReference type="AlphaFoldDB" id="A0A3S5ACS5"/>